<evidence type="ECO:0000313" key="1">
    <source>
        <dbReference type="EMBL" id="MDI3424090.1"/>
    </source>
</evidence>
<dbReference type="EMBL" id="JASCIS010000073">
    <property type="protein sequence ID" value="MDI3424090.1"/>
    <property type="molecule type" value="Genomic_DNA"/>
</dbReference>
<dbReference type="RefSeq" id="WP_282539915.1">
    <property type="nucleotide sequence ID" value="NZ_JASCIS010000073.1"/>
</dbReference>
<reference evidence="1 2" key="1">
    <citation type="submission" date="2023-05" db="EMBL/GenBank/DDBJ databases">
        <title>Draft genome sequence of Streptomyces sp. B-S-A12 isolated from a cave soil in Thailand.</title>
        <authorList>
            <person name="Chamroensaksri N."/>
            <person name="Muangham S."/>
        </authorList>
    </citation>
    <scope>NUCLEOTIDE SEQUENCE [LARGE SCALE GENOMIC DNA]</scope>
    <source>
        <strain evidence="1 2">B-S-A12</strain>
    </source>
</reference>
<proteinExistence type="predicted"/>
<sequence length="145" mass="15872">MSVLEFVLCHCRVVITDEVDAFQSTWCTQGAQEFTLISRGRGSGGQLEEVDRHRNGLTALENLLVTSPLMEARRLSATFLDNVRTGHLYLESEQERLNRPGSGWYVVGKKDAQLCRALTGASADAEVTEEAHHLPGSLCGLGVLT</sequence>
<name>A0ABT6T9L0_9ACTN</name>
<keyword evidence="2" id="KW-1185">Reference proteome</keyword>
<organism evidence="1 2">
    <name type="scientific">Streptomyces luteolus</name>
    <dbReference type="NCBI Taxonomy" id="3043615"/>
    <lineage>
        <taxon>Bacteria</taxon>
        <taxon>Bacillati</taxon>
        <taxon>Actinomycetota</taxon>
        <taxon>Actinomycetes</taxon>
        <taxon>Kitasatosporales</taxon>
        <taxon>Streptomycetaceae</taxon>
        <taxon>Streptomyces</taxon>
    </lineage>
</organism>
<comment type="caution">
    <text evidence="1">The sequence shown here is derived from an EMBL/GenBank/DDBJ whole genome shotgun (WGS) entry which is preliminary data.</text>
</comment>
<gene>
    <name evidence="1" type="ORF">QIT00_37110</name>
</gene>
<evidence type="ECO:0000313" key="2">
    <source>
        <dbReference type="Proteomes" id="UP001237105"/>
    </source>
</evidence>
<accession>A0ABT6T9L0</accession>
<protein>
    <submittedName>
        <fullName evidence="1">Uncharacterized protein</fullName>
    </submittedName>
</protein>
<dbReference type="Proteomes" id="UP001237105">
    <property type="component" value="Unassembled WGS sequence"/>
</dbReference>